<comment type="caution">
    <text evidence="2">The sequence shown here is derived from an EMBL/GenBank/DDBJ whole genome shotgun (WGS) entry which is preliminary data.</text>
</comment>
<evidence type="ECO:0000256" key="1">
    <source>
        <dbReference type="SAM" id="MobiDB-lite"/>
    </source>
</evidence>
<dbReference type="AlphaFoldDB" id="A0A9P9E990"/>
<name>A0A9P9E990_9HYPO</name>
<accession>A0A9P9E990</accession>
<organism evidence="2 3">
    <name type="scientific">Dactylonectria macrodidyma</name>
    <dbReference type="NCBI Taxonomy" id="307937"/>
    <lineage>
        <taxon>Eukaryota</taxon>
        <taxon>Fungi</taxon>
        <taxon>Dikarya</taxon>
        <taxon>Ascomycota</taxon>
        <taxon>Pezizomycotina</taxon>
        <taxon>Sordariomycetes</taxon>
        <taxon>Hypocreomycetidae</taxon>
        <taxon>Hypocreales</taxon>
        <taxon>Nectriaceae</taxon>
        <taxon>Dactylonectria</taxon>
    </lineage>
</organism>
<reference evidence="2" key="1">
    <citation type="journal article" date="2021" name="Nat. Commun.">
        <title>Genetic determinants of endophytism in the Arabidopsis root mycobiome.</title>
        <authorList>
            <person name="Mesny F."/>
            <person name="Miyauchi S."/>
            <person name="Thiergart T."/>
            <person name="Pickel B."/>
            <person name="Atanasova L."/>
            <person name="Karlsson M."/>
            <person name="Huettel B."/>
            <person name="Barry K.W."/>
            <person name="Haridas S."/>
            <person name="Chen C."/>
            <person name="Bauer D."/>
            <person name="Andreopoulos W."/>
            <person name="Pangilinan J."/>
            <person name="LaButti K."/>
            <person name="Riley R."/>
            <person name="Lipzen A."/>
            <person name="Clum A."/>
            <person name="Drula E."/>
            <person name="Henrissat B."/>
            <person name="Kohler A."/>
            <person name="Grigoriev I.V."/>
            <person name="Martin F.M."/>
            <person name="Hacquard S."/>
        </authorList>
    </citation>
    <scope>NUCLEOTIDE SEQUENCE</scope>
    <source>
        <strain evidence="2">MPI-CAGE-AT-0147</strain>
    </source>
</reference>
<gene>
    <name evidence="2" type="ORF">EDB81DRAFT_807343</name>
</gene>
<sequence length="152" mass="17398">MDNEALWHQDQTACERARKLVDFLDMYLRRQVDSGVWWFDADGCLVPKTVDTETLLEKFSDDALEEANEICYFLGVPQEREKPWSVVVNTRTTASGGREFVSRQRRPGSVSEYDSADGGDKAEESDPFTDEEEDEDAGWGADSSAGHRWWYM</sequence>
<keyword evidence="3" id="KW-1185">Reference proteome</keyword>
<dbReference type="EMBL" id="JAGMUV010000016">
    <property type="protein sequence ID" value="KAH7132981.1"/>
    <property type="molecule type" value="Genomic_DNA"/>
</dbReference>
<feature type="region of interest" description="Disordered" evidence="1">
    <location>
        <begin position="97"/>
        <end position="152"/>
    </location>
</feature>
<evidence type="ECO:0000313" key="2">
    <source>
        <dbReference type="EMBL" id="KAH7132981.1"/>
    </source>
</evidence>
<proteinExistence type="predicted"/>
<feature type="compositionally biased region" description="Acidic residues" evidence="1">
    <location>
        <begin position="125"/>
        <end position="137"/>
    </location>
</feature>
<protein>
    <submittedName>
        <fullName evidence="2">Uncharacterized protein</fullName>
    </submittedName>
</protein>
<evidence type="ECO:0000313" key="3">
    <source>
        <dbReference type="Proteomes" id="UP000738349"/>
    </source>
</evidence>
<dbReference type="OrthoDB" id="5077206at2759"/>
<dbReference type="Proteomes" id="UP000738349">
    <property type="component" value="Unassembled WGS sequence"/>
</dbReference>